<dbReference type="EMBL" id="KV441549">
    <property type="protein sequence ID" value="OAG10800.1"/>
    <property type="molecule type" value="Genomic_DNA"/>
</dbReference>
<feature type="transmembrane region" description="Helical" evidence="2">
    <location>
        <begin position="61"/>
        <end position="83"/>
    </location>
</feature>
<evidence type="ECO:0000313" key="4">
    <source>
        <dbReference type="Proteomes" id="UP000077069"/>
    </source>
</evidence>
<feature type="region of interest" description="Disordered" evidence="1">
    <location>
        <begin position="96"/>
        <end position="122"/>
    </location>
</feature>
<keyword evidence="4" id="KW-1185">Reference proteome</keyword>
<dbReference type="GeneID" id="28768120"/>
<feature type="compositionally biased region" description="Low complexity" evidence="1">
    <location>
        <begin position="177"/>
        <end position="187"/>
    </location>
</feature>
<keyword evidence="2" id="KW-1133">Transmembrane helix</keyword>
<evidence type="ECO:0000256" key="2">
    <source>
        <dbReference type="SAM" id="Phobius"/>
    </source>
</evidence>
<organism evidence="3 4">
    <name type="scientific">Paraphaeosphaeria sporulosa</name>
    <dbReference type="NCBI Taxonomy" id="1460663"/>
    <lineage>
        <taxon>Eukaryota</taxon>
        <taxon>Fungi</taxon>
        <taxon>Dikarya</taxon>
        <taxon>Ascomycota</taxon>
        <taxon>Pezizomycotina</taxon>
        <taxon>Dothideomycetes</taxon>
        <taxon>Pleosporomycetidae</taxon>
        <taxon>Pleosporales</taxon>
        <taxon>Massarineae</taxon>
        <taxon>Didymosphaeriaceae</taxon>
        <taxon>Paraphaeosphaeria</taxon>
    </lineage>
</organism>
<protein>
    <submittedName>
        <fullName evidence="3">Uncharacterized protein</fullName>
    </submittedName>
</protein>
<keyword evidence="2" id="KW-0812">Transmembrane</keyword>
<name>A0A177CVA6_9PLEO</name>
<accession>A0A177CVA6</accession>
<feature type="compositionally biased region" description="Polar residues" evidence="1">
    <location>
        <begin position="222"/>
        <end position="236"/>
    </location>
</feature>
<dbReference type="Proteomes" id="UP000077069">
    <property type="component" value="Unassembled WGS sequence"/>
</dbReference>
<dbReference type="InParanoid" id="A0A177CVA6"/>
<evidence type="ECO:0000256" key="1">
    <source>
        <dbReference type="SAM" id="MobiDB-lite"/>
    </source>
</evidence>
<reference evidence="3 4" key="1">
    <citation type="submission" date="2016-05" db="EMBL/GenBank/DDBJ databases">
        <title>Comparative analysis of secretome profiles of manganese(II)-oxidizing ascomycete fungi.</title>
        <authorList>
            <consortium name="DOE Joint Genome Institute"/>
            <person name="Zeiner C.A."/>
            <person name="Purvine S.O."/>
            <person name="Zink E.M."/>
            <person name="Wu S."/>
            <person name="Pasa-Tolic L."/>
            <person name="Chaput D.L."/>
            <person name="Haridas S."/>
            <person name="Grigoriev I.V."/>
            <person name="Santelli C.M."/>
            <person name="Hansel C.M."/>
        </authorList>
    </citation>
    <scope>NUCLEOTIDE SEQUENCE [LARGE SCALE GENOMIC DNA]</scope>
    <source>
        <strain evidence="3 4">AP3s5-JAC2a</strain>
    </source>
</reference>
<dbReference type="AlphaFoldDB" id="A0A177CVA6"/>
<gene>
    <name evidence="3" type="ORF">CC84DRAFT_1256551</name>
</gene>
<sequence>MDSPRSPTFGGFHEHLAVVLYEGDRDVQALDRIAEHTIHPLNQVFIVVNLMTAFTILGRDFFVSTVVALLTVAVIVAFAYIFWTFMAEATEATPIPTESNPEAPNNDVPTSALTSVQPTPEVSVVEASTTKATIGTVAKKTVLLMEAPPTAIKSTLEAPSTDVATADVKAPIADSSTTKVPTTDPPTTEAPRKDPRRCLAPHLRNKQNATSTAQPRRVTVQPRGTAQSRGVAQPCTNDKARSSNKPRAWSKPTPSAPRRERQILSGWGDIQNAIRADDIAITAANEAKADSMKDVPWGEWTTNYLSHAPRVSRTG</sequence>
<evidence type="ECO:0000313" key="3">
    <source>
        <dbReference type="EMBL" id="OAG10800.1"/>
    </source>
</evidence>
<dbReference type="RefSeq" id="XP_018041165.1">
    <property type="nucleotide sequence ID" value="XM_018184634.1"/>
</dbReference>
<keyword evidence="2" id="KW-0472">Membrane</keyword>
<proteinExistence type="predicted"/>
<feature type="region of interest" description="Disordered" evidence="1">
    <location>
        <begin position="167"/>
        <end position="260"/>
    </location>
</feature>